<proteinExistence type="predicted"/>
<feature type="coiled-coil region" evidence="1">
    <location>
        <begin position="147"/>
        <end position="174"/>
    </location>
</feature>
<feature type="region of interest" description="Disordered" evidence="2">
    <location>
        <begin position="494"/>
        <end position="552"/>
    </location>
</feature>
<dbReference type="Proteomes" id="UP000093592">
    <property type="component" value="Unassembled WGS sequence"/>
</dbReference>
<feature type="transmembrane region" description="Helical" evidence="3">
    <location>
        <begin position="104"/>
        <end position="129"/>
    </location>
</feature>
<dbReference type="RefSeq" id="WP_065013071.1">
    <property type="nucleotide sequence ID" value="NZ_LZKJ01000038.1"/>
</dbReference>
<dbReference type="EMBL" id="LZKJ01000038">
    <property type="protein sequence ID" value="OBI51607.1"/>
    <property type="molecule type" value="Genomic_DNA"/>
</dbReference>
<feature type="transmembrane region" description="Helical" evidence="3">
    <location>
        <begin position="41"/>
        <end position="62"/>
    </location>
</feature>
<keyword evidence="3" id="KW-0472">Membrane</keyword>
<protein>
    <recommendedName>
        <fullName evidence="6">DUF4407 domain-containing protein</fullName>
    </recommendedName>
</protein>
<evidence type="ECO:0000256" key="2">
    <source>
        <dbReference type="SAM" id="MobiDB-lite"/>
    </source>
</evidence>
<keyword evidence="3" id="KW-1133">Transmembrane helix</keyword>
<keyword evidence="1" id="KW-0175">Coiled coil</keyword>
<name>A0A1A2ZQ56_9MYCO</name>
<organism evidence="4 5">
    <name type="scientific">Mycobacterium kyorinense</name>
    <dbReference type="NCBI Taxonomy" id="487514"/>
    <lineage>
        <taxon>Bacteria</taxon>
        <taxon>Bacillati</taxon>
        <taxon>Actinomycetota</taxon>
        <taxon>Actinomycetes</taxon>
        <taxon>Mycobacteriales</taxon>
        <taxon>Mycobacteriaceae</taxon>
        <taxon>Mycobacterium</taxon>
    </lineage>
</organism>
<gene>
    <name evidence="4" type="ORF">A5707_13785</name>
</gene>
<feature type="compositionally biased region" description="Basic and acidic residues" evidence="2">
    <location>
        <begin position="505"/>
        <end position="514"/>
    </location>
</feature>
<feature type="transmembrane region" description="Helical" evidence="3">
    <location>
        <begin position="279"/>
        <end position="302"/>
    </location>
</feature>
<accession>A0A1A2ZQ56</accession>
<dbReference type="AlphaFoldDB" id="A0A1A2ZQ56"/>
<dbReference type="Pfam" id="PF14362">
    <property type="entry name" value="DUF4407"/>
    <property type="match status" value="1"/>
</dbReference>
<keyword evidence="3" id="KW-0812">Transmembrane</keyword>
<evidence type="ECO:0000313" key="5">
    <source>
        <dbReference type="Proteomes" id="UP000093592"/>
    </source>
</evidence>
<reference evidence="5" key="1">
    <citation type="submission" date="2016-06" db="EMBL/GenBank/DDBJ databases">
        <authorList>
            <person name="Sutton G."/>
            <person name="Brinkac L."/>
            <person name="Sanka R."/>
            <person name="Adams M."/>
            <person name="Lau E."/>
            <person name="Sam S."/>
            <person name="Sreng N."/>
            <person name="Him V."/>
            <person name="Kerleguer A."/>
            <person name="Cheng S."/>
        </authorList>
    </citation>
    <scope>NUCLEOTIDE SEQUENCE [LARGE SCALE GENOMIC DNA]</scope>
    <source>
        <strain evidence="5">E861</strain>
    </source>
</reference>
<feature type="transmembrane region" description="Helical" evidence="3">
    <location>
        <begin position="68"/>
        <end position="92"/>
    </location>
</feature>
<comment type="caution">
    <text evidence="4">The sequence shown here is derived from an EMBL/GenBank/DDBJ whole genome shotgun (WGS) entry which is preliminary data.</text>
</comment>
<evidence type="ECO:0008006" key="6">
    <source>
        <dbReference type="Google" id="ProtNLM"/>
    </source>
</evidence>
<evidence type="ECO:0000313" key="4">
    <source>
        <dbReference type="EMBL" id="OBI51607.1"/>
    </source>
</evidence>
<evidence type="ECO:0000256" key="3">
    <source>
        <dbReference type="SAM" id="Phobius"/>
    </source>
</evidence>
<evidence type="ECO:0000256" key="1">
    <source>
        <dbReference type="SAM" id="Coils"/>
    </source>
</evidence>
<dbReference type="OrthoDB" id="4571476at2"/>
<dbReference type="InterPro" id="IPR025519">
    <property type="entry name" value="DUF4407"/>
</dbReference>
<sequence length="552" mass="58789">MCAHKAAEPRRAGSRINTVLSWLGGGEWQELSERHERSAHAITGVVVVLTAALAGLVTALTMSESVRWPVSAIAVLALTFGALVGAVARAIVSGPVSGWRGIAGRAAVAVVLGVVVGELAAMTVFAGSIDHRLDAVASRTADSSAAVAQATSDLEQTRNERNALDAAVDKARANRDQALVVARCEYHPTPACPQTNITGVPGTGPETLTANERLAATQQELDNAIGVRDRHADELRAELDAGTAQLAQARHTVVAEADRGLAARWTAMHDITTANAGALLLRLVTVGFFILLSLLPLILKLLRGTTTHDRRAVAHAERDHAEVAADTAIAVKRAEVRAAAEILWAEQQLAQARLAVEAQLEIDRANHQRRVIEALEDPPASDPVEEDMYLPIAAEAEAASLAAAEQPVPEQTVAEPENLPAATRATPLLPTIPEVTKTAARWIRPLVPTFVARAIDTTTQPLRTARQVFEEVEEITFSFKRTRKVTVDTEEVVRPARHGSAPEHWAGDDADPRGPRVPLGAVQRHGGPSLAPSTHQGELTERVGPRELPPAE</sequence>